<evidence type="ECO:0000313" key="1">
    <source>
        <dbReference type="EMBL" id="OAT78116.1"/>
    </source>
</evidence>
<dbReference type="AlphaFoldDB" id="A0A1B7L752"/>
<dbReference type="Proteomes" id="UP000078225">
    <property type="component" value="Unassembled WGS sequence"/>
</dbReference>
<organism evidence="1 2">
    <name type="scientific">Mangrovibacter phragmitis</name>
    <dbReference type="NCBI Taxonomy" id="1691903"/>
    <lineage>
        <taxon>Bacteria</taxon>
        <taxon>Pseudomonadati</taxon>
        <taxon>Pseudomonadota</taxon>
        <taxon>Gammaproteobacteria</taxon>
        <taxon>Enterobacterales</taxon>
        <taxon>Enterobacteriaceae</taxon>
        <taxon>Mangrovibacter</taxon>
    </lineage>
</organism>
<reference evidence="2" key="1">
    <citation type="submission" date="2016-05" db="EMBL/GenBank/DDBJ databases">
        <authorList>
            <person name="Behera P."/>
            <person name="Vaishampayan P."/>
            <person name="Singh N."/>
            <person name="Raina V."/>
            <person name="Suar M."/>
            <person name="Pattnaik A."/>
            <person name="Rastogi G."/>
        </authorList>
    </citation>
    <scope>NUCLEOTIDE SEQUENCE [LARGE SCALE GENOMIC DNA]</scope>
    <source>
        <strain evidence="2">MP23</strain>
    </source>
</reference>
<name>A0A1B7L752_9ENTR</name>
<proteinExistence type="predicted"/>
<evidence type="ECO:0000313" key="2">
    <source>
        <dbReference type="Proteomes" id="UP000078225"/>
    </source>
</evidence>
<comment type="caution">
    <text evidence="1">The sequence shown here is derived from an EMBL/GenBank/DDBJ whole genome shotgun (WGS) entry which is preliminary data.</text>
</comment>
<protein>
    <submittedName>
        <fullName evidence="1">Uncharacterized protein</fullName>
    </submittedName>
</protein>
<accession>A0A1B7L752</accession>
<gene>
    <name evidence="1" type="ORF">A9B99_18405</name>
</gene>
<keyword evidence="2" id="KW-1185">Reference proteome</keyword>
<dbReference type="STRING" id="1691903.A9B99_18405"/>
<dbReference type="EMBL" id="LYRP01000002">
    <property type="protein sequence ID" value="OAT78116.1"/>
    <property type="molecule type" value="Genomic_DNA"/>
</dbReference>
<sequence>MCHGRYSYAAQAVLCQHSQNAGTHNQHHSDIAPSHGINKSVNMPFLYAKLTINNELFAII</sequence>